<dbReference type="SMART" id="SM00546">
    <property type="entry name" value="CUE"/>
    <property type="match status" value="1"/>
</dbReference>
<feature type="region of interest" description="Disordered" evidence="1">
    <location>
        <begin position="144"/>
        <end position="192"/>
    </location>
</feature>
<feature type="compositionally biased region" description="Basic residues" evidence="1">
    <location>
        <begin position="156"/>
        <end position="165"/>
    </location>
</feature>
<dbReference type="InterPro" id="IPR003892">
    <property type="entry name" value="CUE"/>
</dbReference>
<evidence type="ECO:0000259" key="2">
    <source>
        <dbReference type="PROSITE" id="PS51140"/>
    </source>
</evidence>
<evidence type="ECO:0000256" key="1">
    <source>
        <dbReference type="SAM" id="MobiDB-lite"/>
    </source>
</evidence>
<organism evidence="3 4">
    <name type="scientific">Spodoptera exigua</name>
    <name type="common">Beet armyworm</name>
    <name type="synonym">Noctua fulgens</name>
    <dbReference type="NCBI Taxonomy" id="7107"/>
    <lineage>
        <taxon>Eukaryota</taxon>
        <taxon>Metazoa</taxon>
        <taxon>Ecdysozoa</taxon>
        <taxon>Arthropoda</taxon>
        <taxon>Hexapoda</taxon>
        <taxon>Insecta</taxon>
        <taxon>Pterygota</taxon>
        <taxon>Neoptera</taxon>
        <taxon>Endopterygota</taxon>
        <taxon>Lepidoptera</taxon>
        <taxon>Glossata</taxon>
        <taxon>Ditrysia</taxon>
        <taxon>Noctuoidea</taxon>
        <taxon>Noctuidae</taxon>
        <taxon>Amphipyrinae</taxon>
        <taxon>Spodoptera</taxon>
    </lineage>
</organism>
<name>A0A922M252_SPOEX</name>
<proteinExistence type="predicted"/>
<feature type="region of interest" description="Disordered" evidence="1">
    <location>
        <begin position="27"/>
        <end position="56"/>
    </location>
</feature>
<reference evidence="3" key="1">
    <citation type="journal article" date="2021" name="G3 (Bethesda)">
        <title>Genome and transcriptome analysis of the beet armyworm Spodoptera exigua reveals targets for pest control. .</title>
        <authorList>
            <person name="Simon S."/>
            <person name="Breeschoten T."/>
            <person name="Jansen H.J."/>
            <person name="Dirks R.P."/>
            <person name="Schranz M.E."/>
            <person name="Ros V.I.D."/>
        </authorList>
    </citation>
    <scope>NUCLEOTIDE SEQUENCE</scope>
    <source>
        <strain evidence="3">TB_SE_WUR_2020</strain>
    </source>
</reference>
<evidence type="ECO:0000313" key="3">
    <source>
        <dbReference type="EMBL" id="KAH9628553.1"/>
    </source>
</evidence>
<gene>
    <name evidence="3" type="ORF">HF086_001160</name>
</gene>
<evidence type="ECO:0000313" key="4">
    <source>
        <dbReference type="Proteomes" id="UP000814243"/>
    </source>
</evidence>
<accession>A0A922M252</accession>
<dbReference type="Pfam" id="PF02845">
    <property type="entry name" value="CUE"/>
    <property type="match status" value="1"/>
</dbReference>
<dbReference type="EMBL" id="JACEFF010000907">
    <property type="protein sequence ID" value="KAH9628553.1"/>
    <property type="molecule type" value="Genomic_DNA"/>
</dbReference>
<protein>
    <recommendedName>
        <fullName evidence="2">CUE domain-containing protein</fullName>
    </recommendedName>
</protein>
<feature type="compositionally biased region" description="Low complexity" evidence="1">
    <location>
        <begin position="34"/>
        <end position="46"/>
    </location>
</feature>
<dbReference type="GO" id="GO:0043130">
    <property type="term" value="F:ubiquitin binding"/>
    <property type="evidence" value="ECO:0007669"/>
    <property type="project" value="InterPro"/>
</dbReference>
<comment type="caution">
    <text evidence="3">The sequence shown here is derived from an EMBL/GenBank/DDBJ whole genome shotgun (WGS) entry which is preliminary data.</text>
</comment>
<feature type="compositionally biased region" description="Low complexity" evidence="1">
    <location>
        <begin position="166"/>
        <end position="192"/>
    </location>
</feature>
<feature type="domain" description="CUE" evidence="2">
    <location>
        <begin position="101"/>
        <end position="143"/>
    </location>
</feature>
<dbReference type="AlphaFoldDB" id="A0A922M252"/>
<sequence>MRGAVCVQFVPVPVGAARRVVPDMSARVGRRAGRSAPGRRAPPQSSVPFRRGNSTTVVPGPRSTIVVPGSRYVSWLPSFSVEVTRVRPDAGGAALDAAGAQLDAAAAQLQLMFPQHSRAALAADLQRTRSADLTLDNILEGRLPAATAPRAAPPRPARRPRRRSAPTRPARTTRAASRAARPSARRSCGAASSSCWRRRGAGTWRAWRRAAKPLVLGAPGAAQLSRWYLARLAPRS</sequence>
<dbReference type="PROSITE" id="PS51140">
    <property type="entry name" value="CUE"/>
    <property type="match status" value="1"/>
</dbReference>
<dbReference type="Proteomes" id="UP000814243">
    <property type="component" value="Unassembled WGS sequence"/>
</dbReference>
<dbReference type="Gene3D" id="1.10.8.10">
    <property type="entry name" value="DNA helicase RuvA subunit, C-terminal domain"/>
    <property type="match status" value="1"/>
</dbReference>